<dbReference type="InterPro" id="IPR052033">
    <property type="entry name" value="Glutaryl-CoA_DH_mitochondrial"/>
</dbReference>
<dbReference type="GO" id="GO:0046949">
    <property type="term" value="P:fatty-acyl-CoA biosynthetic process"/>
    <property type="evidence" value="ECO:0007669"/>
    <property type="project" value="TreeGrafter"/>
</dbReference>
<dbReference type="InterPro" id="IPR046373">
    <property type="entry name" value="Acyl-CoA_Oxase/DH_mid-dom_sf"/>
</dbReference>
<feature type="domain" description="AMP-dependent synthetase/ligase" evidence="8">
    <location>
        <begin position="34"/>
        <end position="409"/>
    </location>
</feature>
<gene>
    <name evidence="12" type="ORF">H9627_12440</name>
</gene>
<dbReference type="Proteomes" id="UP000650224">
    <property type="component" value="Unassembled WGS sequence"/>
</dbReference>
<dbReference type="Gene3D" id="1.20.140.10">
    <property type="entry name" value="Butyryl-CoA Dehydrogenase, subunit A, domain 3"/>
    <property type="match status" value="1"/>
</dbReference>
<dbReference type="Pfam" id="PF13193">
    <property type="entry name" value="AMP-binding_C"/>
    <property type="match status" value="1"/>
</dbReference>
<sequence length="980" mass="108537">MTVATTFDILLTDEEKQKNTEAGFWKNRLLIDYFDQAAAANPDKLCTVEQNGRHTYRELADDIEIAAHAMIEAGVEPGDVVGIHLPNWYEWLIIHLAAMRVGAITNPLIPIYRDREIGHMARTAKVSVLFIAETFRRFNYMDMVDRLRDELPDLKKTVVVRGQTKRKGFDLFEDFLETGRTRREEAPVDFTELRPDPNDLALIMFTSGTTGKPKGVMHTHNTVLAGAMPWPDKLGMDDSDVIHMASTFGHLTGYLYGVSLPFMLGGTAVIQDVWSVDYFVYLVEKYRITHTSGAAPFLHDLLHAENLHHYDMSSLKRFCCMGAPIPRVFITQAKEKLPGMSVFGGWGMTECCLTTMGHPDYPEEKIVNTDGRALAGMETRVVDEEGNEVPRGTEGRLQVRGAFLFRGYLGMLEATRAEYEGDWFNTGDLAIMDDEGFISLSGRDKDVIIRGGENVPVADLENALIQHPDIADVAVVAMPHDRLQEIAAAVVVMEHGREPITMETMKAHLESTNIAKPYWPEYLEISDELPRTPSGKPQKFKLREHLAEVAEKLKQDDIDNGIVATPGQITAPPVLTNPRGSWWGPVDTTQMDSLFSVEEKSTALKVRQFVDREIRPNIAEWYNAGHFPKEIIPELGKLGVLGMYLKGFDCPGRSAVEYGLAAQELEAGDSGLRTFVSVQGSLAMAAIRKHGSLDQKLEWLPRMARGEAVGCFGLTEPTAGSNPAAMKTFARQEPGGDWVLNGTKRWIGLANIADVAIIWAQTEEFGDGRGVRGFVVPTDTPGFSAQVIEPKLSMRASVQCEITMEDVRLPYTAMLPKDSAVGLRGPFSCLNEARYGIVWGVLGAARDSFNSALEYSHHREQFGTPLTHFQITQTKLADMAVAINKGYHLAHHIGRLKDTTGVTPEMISTGKLDNTRIAIQIARDARAMLGGNGISMDYSPLRHANNLESVRTYEGTDEVHQLTIGRFITGVGAFTAQGAK</sequence>
<dbReference type="SUPFAM" id="SSF47203">
    <property type="entry name" value="Acyl-CoA dehydrogenase C-terminal domain-like"/>
    <property type="match status" value="1"/>
</dbReference>
<comment type="similarity">
    <text evidence="2">Belongs to the acyl-CoA dehydrogenase family.</text>
</comment>
<keyword evidence="4" id="KW-0274">FAD</keyword>
<dbReference type="Pfam" id="PF02771">
    <property type="entry name" value="Acyl-CoA_dh_N"/>
    <property type="match status" value="1"/>
</dbReference>
<dbReference type="Pfam" id="PF02770">
    <property type="entry name" value="Acyl-CoA_dh_M"/>
    <property type="match status" value="1"/>
</dbReference>
<dbReference type="Gene3D" id="3.30.300.30">
    <property type="match status" value="1"/>
</dbReference>
<dbReference type="SUPFAM" id="SSF56645">
    <property type="entry name" value="Acyl-CoA dehydrogenase NM domain-like"/>
    <property type="match status" value="1"/>
</dbReference>
<dbReference type="Gene3D" id="1.10.540.10">
    <property type="entry name" value="Acyl-CoA dehydrogenase/oxidase, N-terminal domain"/>
    <property type="match status" value="1"/>
</dbReference>
<comment type="caution">
    <text evidence="12">The sequence shown here is derived from an EMBL/GenBank/DDBJ whole genome shotgun (WGS) entry which is preliminary data.</text>
</comment>
<dbReference type="GO" id="GO:0000062">
    <property type="term" value="F:fatty-acyl-CoA binding"/>
    <property type="evidence" value="ECO:0007669"/>
    <property type="project" value="TreeGrafter"/>
</dbReference>
<evidence type="ECO:0000259" key="9">
    <source>
        <dbReference type="Pfam" id="PF02770"/>
    </source>
</evidence>
<dbReference type="EMBL" id="JACSPR010000011">
    <property type="protein sequence ID" value="MBD8031115.1"/>
    <property type="molecule type" value="Genomic_DNA"/>
</dbReference>
<evidence type="ECO:0000259" key="8">
    <source>
        <dbReference type="Pfam" id="PF00501"/>
    </source>
</evidence>
<evidence type="ECO:0000259" key="10">
    <source>
        <dbReference type="Pfam" id="PF02771"/>
    </source>
</evidence>
<evidence type="ECO:0000256" key="4">
    <source>
        <dbReference type="ARBA" id="ARBA00022827"/>
    </source>
</evidence>
<evidence type="ECO:0000313" key="13">
    <source>
        <dbReference type="Proteomes" id="UP000650224"/>
    </source>
</evidence>
<keyword evidence="6" id="KW-0560">Oxidoreductase</keyword>
<dbReference type="InterPro" id="IPR036250">
    <property type="entry name" value="AcylCo_DH-like_C"/>
</dbReference>
<protein>
    <submittedName>
        <fullName evidence="12">AMP-binding protein</fullName>
    </submittedName>
</protein>
<dbReference type="PROSITE" id="PS00455">
    <property type="entry name" value="AMP_BINDING"/>
    <property type="match status" value="1"/>
</dbReference>
<evidence type="ECO:0000259" key="7">
    <source>
        <dbReference type="Pfam" id="PF00441"/>
    </source>
</evidence>
<keyword evidence="5" id="KW-0809">Transit peptide</keyword>
<evidence type="ECO:0000256" key="5">
    <source>
        <dbReference type="ARBA" id="ARBA00022946"/>
    </source>
</evidence>
<feature type="domain" description="AMP-binding enzyme C-terminal" evidence="11">
    <location>
        <begin position="460"/>
        <end position="536"/>
    </location>
</feature>
<dbReference type="Pfam" id="PF00501">
    <property type="entry name" value="AMP-binding"/>
    <property type="match status" value="1"/>
</dbReference>
<dbReference type="SUPFAM" id="SSF56801">
    <property type="entry name" value="Acetyl-CoA synthetase-like"/>
    <property type="match status" value="1"/>
</dbReference>
<evidence type="ECO:0000256" key="2">
    <source>
        <dbReference type="ARBA" id="ARBA00009347"/>
    </source>
</evidence>
<dbReference type="InterPro" id="IPR042099">
    <property type="entry name" value="ANL_N_sf"/>
</dbReference>
<dbReference type="GO" id="GO:0004361">
    <property type="term" value="F:glutaryl-CoA dehydrogenase activity"/>
    <property type="evidence" value="ECO:0007669"/>
    <property type="project" value="TreeGrafter"/>
</dbReference>
<evidence type="ECO:0000313" key="12">
    <source>
        <dbReference type="EMBL" id="MBD8031115.1"/>
    </source>
</evidence>
<dbReference type="GO" id="GO:0033539">
    <property type="term" value="P:fatty acid beta-oxidation using acyl-CoA dehydrogenase"/>
    <property type="evidence" value="ECO:0007669"/>
    <property type="project" value="TreeGrafter"/>
</dbReference>
<keyword evidence="13" id="KW-1185">Reference proteome</keyword>
<dbReference type="InterPro" id="IPR020845">
    <property type="entry name" value="AMP-binding_CS"/>
</dbReference>
<dbReference type="InterPro" id="IPR000873">
    <property type="entry name" value="AMP-dep_synth/lig_dom"/>
</dbReference>
<proteinExistence type="inferred from homology"/>
<accession>A0A8I0LHJ1</accession>
<dbReference type="RefSeq" id="WP_191734359.1">
    <property type="nucleotide sequence ID" value="NZ_JACSPR010000011.1"/>
</dbReference>
<dbReference type="Pfam" id="PF00441">
    <property type="entry name" value="Acyl-CoA_dh_1"/>
    <property type="match status" value="1"/>
</dbReference>
<reference evidence="12 13" key="1">
    <citation type="submission" date="2020-08" db="EMBL/GenBank/DDBJ databases">
        <title>A Genomic Blueprint of the Chicken Gut Microbiome.</title>
        <authorList>
            <person name="Gilroy R."/>
            <person name="Ravi A."/>
            <person name="Getino M."/>
            <person name="Pursley I."/>
            <person name="Horton D.L."/>
            <person name="Alikhan N.-F."/>
            <person name="Baker D."/>
            <person name="Gharbi K."/>
            <person name="Hall N."/>
            <person name="Watson M."/>
            <person name="Adriaenssens E.M."/>
            <person name="Foster-Nyarko E."/>
            <person name="Jarju S."/>
            <person name="Secka A."/>
            <person name="Antonio M."/>
            <person name="Oren A."/>
            <person name="Chaudhuri R."/>
            <person name="La Ragione R.M."/>
            <person name="Hildebrand F."/>
            <person name="Pallen M.J."/>
        </authorList>
    </citation>
    <scope>NUCLEOTIDE SEQUENCE [LARGE SCALE GENOMIC DNA]</scope>
    <source>
        <strain evidence="12 13">Sa1YVA5</strain>
    </source>
</reference>
<evidence type="ECO:0000256" key="3">
    <source>
        <dbReference type="ARBA" id="ARBA00022630"/>
    </source>
</evidence>
<evidence type="ECO:0000256" key="6">
    <source>
        <dbReference type="ARBA" id="ARBA00023002"/>
    </source>
</evidence>
<dbReference type="InterPro" id="IPR013786">
    <property type="entry name" value="AcylCoA_DH/ox_N"/>
</dbReference>
<organism evidence="12 13">
    <name type="scientific">Corynebacterium gallinarum</name>
    <dbReference type="NCBI Taxonomy" id="2762214"/>
    <lineage>
        <taxon>Bacteria</taxon>
        <taxon>Bacillati</taxon>
        <taxon>Actinomycetota</taxon>
        <taxon>Actinomycetes</taxon>
        <taxon>Mycobacteriales</taxon>
        <taxon>Corynebacteriaceae</taxon>
        <taxon>Corynebacterium</taxon>
    </lineage>
</organism>
<dbReference type="InterPro" id="IPR009100">
    <property type="entry name" value="AcylCoA_DH/oxidase_NM_dom_sf"/>
</dbReference>
<dbReference type="PANTHER" id="PTHR42807">
    <property type="entry name" value="GLUTARYL-COA DEHYDROGENASE, MITOCHONDRIAL"/>
    <property type="match status" value="1"/>
</dbReference>
<name>A0A8I0LHJ1_9CORY</name>
<feature type="domain" description="Acyl-CoA dehydrogenase/oxidase N-terminal" evidence="10">
    <location>
        <begin position="598"/>
        <end position="707"/>
    </location>
</feature>
<feature type="domain" description="Acyl-CoA oxidase/dehydrogenase middle" evidence="9">
    <location>
        <begin position="711"/>
        <end position="807"/>
    </location>
</feature>
<dbReference type="GO" id="GO:0050660">
    <property type="term" value="F:flavin adenine dinucleotide binding"/>
    <property type="evidence" value="ECO:0007669"/>
    <property type="project" value="InterPro"/>
</dbReference>
<dbReference type="InterPro" id="IPR037069">
    <property type="entry name" value="AcylCoA_DH/ox_N_sf"/>
</dbReference>
<dbReference type="InterPro" id="IPR025110">
    <property type="entry name" value="AMP-bd_C"/>
</dbReference>
<comment type="cofactor">
    <cofactor evidence="1">
        <name>FAD</name>
        <dbReference type="ChEBI" id="CHEBI:57692"/>
    </cofactor>
</comment>
<evidence type="ECO:0000259" key="11">
    <source>
        <dbReference type="Pfam" id="PF13193"/>
    </source>
</evidence>
<dbReference type="InterPro" id="IPR045851">
    <property type="entry name" value="AMP-bd_C_sf"/>
</dbReference>
<dbReference type="InterPro" id="IPR009075">
    <property type="entry name" value="AcylCo_DH/oxidase_C"/>
</dbReference>
<feature type="domain" description="Acyl-CoA dehydrogenase/oxidase C-terminal" evidence="7">
    <location>
        <begin position="828"/>
        <end position="968"/>
    </location>
</feature>
<keyword evidence="3" id="KW-0285">Flavoprotein</keyword>
<dbReference type="Gene3D" id="3.40.50.12780">
    <property type="entry name" value="N-terminal domain of ligase-like"/>
    <property type="match status" value="1"/>
</dbReference>
<dbReference type="AlphaFoldDB" id="A0A8I0LHJ1"/>
<dbReference type="Gene3D" id="2.40.110.10">
    <property type="entry name" value="Butyryl-CoA Dehydrogenase, subunit A, domain 2"/>
    <property type="match status" value="1"/>
</dbReference>
<dbReference type="PANTHER" id="PTHR42807:SF1">
    <property type="entry name" value="GLUTARYL-COA DEHYDROGENASE, MITOCHONDRIAL"/>
    <property type="match status" value="1"/>
</dbReference>
<dbReference type="InterPro" id="IPR006091">
    <property type="entry name" value="Acyl-CoA_Oxase/DH_mid-dom"/>
</dbReference>
<evidence type="ECO:0000256" key="1">
    <source>
        <dbReference type="ARBA" id="ARBA00001974"/>
    </source>
</evidence>